<evidence type="ECO:0008006" key="5">
    <source>
        <dbReference type="Google" id="ProtNLM"/>
    </source>
</evidence>
<dbReference type="AlphaFoldDB" id="A0A194ADU5"/>
<keyword evidence="4" id="KW-1185">Reference proteome</keyword>
<dbReference type="InterPro" id="IPR041255">
    <property type="entry name" value="LpxI_N"/>
</dbReference>
<dbReference type="PANTHER" id="PTHR39962:SF1">
    <property type="entry name" value="LPXI FAMILY PROTEIN"/>
    <property type="match status" value="1"/>
</dbReference>
<comment type="caution">
    <text evidence="3">The sequence shown here is derived from an EMBL/GenBank/DDBJ whole genome shotgun (WGS) entry which is preliminary data.</text>
</comment>
<evidence type="ECO:0000259" key="2">
    <source>
        <dbReference type="Pfam" id="PF17930"/>
    </source>
</evidence>
<dbReference type="Pfam" id="PF17930">
    <property type="entry name" value="LpxI_N"/>
    <property type="match status" value="1"/>
</dbReference>
<dbReference type="InterPro" id="IPR043167">
    <property type="entry name" value="LpxI_C_sf"/>
</dbReference>
<evidence type="ECO:0000313" key="4">
    <source>
        <dbReference type="Proteomes" id="UP000095200"/>
    </source>
</evidence>
<name>A0A194ADU5_9BACT</name>
<evidence type="ECO:0000259" key="1">
    <source>
        <dbReference type="Pfam" id="PF06230"/>
    </source>
</evidence>
<proteinExistence type="predicted"/>
<accession>A0A194ADU5</accession>
<evidence type="ECO:0000313" key="3">
    <source>
        <dbReference type="EMBL" id="GAU07508.1"/>
    </source>
</evidence>
<dbReference type="InterPro" id="IPR010415">
    <property type="entry name" value="LpxI_C"/>
</dbReference>
<gene>
    <name evidence="3" type="ORF">DPF_0193</name>
</gene>
<protein>
    <recommendedName>
        <fullName evidence="5">UDP-2,3-diacylglucosamine pyrophosphatase</fullName>
    </recommendedName>
</protein>
<dbReference type="InterPro" id="IPR053174">
    <property type="entry name" value="LpxI"/>
</dbReference>
<dbReference type="Pfam" id="PF06230">
    <property type="entry name" value="LpxI_C"/>
    <property type="match status" value="1"/>
</dbReference>
<reference evidence="4" key="1">
    <citation type="submission" date="2016-06" db="EMBL/GenBank/DDBJ databases">
        <title>Draft genome sequence of Desulfoplanes formicivorans strain Pf12B.</title>
        <authorList>
            <person name="Watanabe M."/>
            <person name="Kojima H."/>
            <person name="Fukui M."/>
        </authorList>
    </citation>
    <scope>NUCLEOTIDE SEQUENCE [LARGE SCALE GENOMIC DNA]</scope>
    <source>
        <strain evidence="4">Pf12B</strain>
    </source>
</reference>
<feature type="domain" description="LpxI N-terminal" evidence="2">
    <location>
        <begin position="7"/>
        <end position="135"/>
    </location>
</feature>
<feature type="domain" description="LpxI C-terminal" evidence="1">
    <location>
        <begin position="138"/>
        <end position="266"/>
    </location>
</feature>
<sequence length="279" mass="30204">MTRPSPRLGLVAGGGIFPALVAQNAKKQGFKVIGAGFVSDTSRDTPATTHVFTWLKLGQLGALIRFFKKHKVSQVVFAGPIDKPRALAIRPDLRAARVLFSLACKSDDSLLRAVAREFEKEGMEVVSATRFLPELTTPRGVLTRRAPDKREIRDILYARPIAKTLGSLDIGQCLVVREQMTIAVEGIEGTNATILRAGTLAQKGCVVVKIFKPGQDARIDLPAIGPETIRSMITAQATCLAVDAQTSLLFSPQETLELANRHNIAILGMDESLLQELAP</sequence>
<dbReference type="PANTHER" id="PTHR39962">
    <property type="entry name" value="BLL4848 PROTEIN"/>
    <property type="match status" value="1"/>
</dbReference>
<dbReference type="Proteomes" id="UP000095200">
    <property type="component" value="Unassembled WGS sequence"/>
</dbReference>
<dbReference type="EMBL" id="BDFE01000004">
    <property type="protein sequence ID" value="GAU07508.1"/>
    <property type="molecule type" value="Genomic_DNA"/>
</dbReference>
<dbReference type="STRING" id="1592317.DPF_0193"/>
<dbReference type="Gene3D" id="3.40.140.80">
    <property type="match status" value="1"/>
</dbReference>
<organism evidence="3 4">
    <name type="scientific">Desulfoplanes formicivorans</name>
    <dbReference type="NCBI Taxonomy" id="1592317"/>
    <lineage>
        <taxon>Bacteria</taxon>
        <taxon>Pseudomonadati</taxon>
        <taxon>Thermodesulfobacteriota</taxon>
        <taxon>Desulfovibrionia</taxon>
        <taxon>Desulfovibrionales</taxon>
        <taxon>Desulfoplanaceae</taxon>
        <taxon>Desulfoplanes</taxon>
    </lineage>
</organism>
<dbReference type="RefSeq" id="WP_069857005.1">
    <property type="nucleotide sequence ID" value="NZ_BDFE01000004.1"/>
</dbReference>
<dbReference type="Gene3D" id="3.40.50.20">
    <property type="match status" value="1"/>
</dbReference>
<dbReference type="OrthoDB" id="9789836at2"/>